<dbReference type="Pfam" id="PF00954">
    <property type="entry name" value="S_locus_glycop"/>
    <property type="match status" value="1"/>
</dbReference>
<comment type="catalytic activity">
    <reaction evidence="17 19">
        <text>L-threonyl-[protein] + ATP = O-phospho-L-threonyl-[protein] + ADP + H(+)</text>
        <dbReference type="Rhea" id="RHEA:46608"/>
        <dbReference type="Rhea" id="RHEA-COMP:11060"/>
        <dbReference type="Rhea" id="RHEA-COMP:11605"/>
        <dbReference type="ChEBI" id="CHEBI:15378"/>
        <dbReference type="ChEBI" id="CHEBI:30013"/>
        <dbReference type="ChEBI" id="CHEBI:30616"/>
        <dbReference type="ChEBI" id="CHEBI:61977"/>
        <dbReference type="ChEBI" id="CHEBI:456216"/>
        <dbReference type="EC" id="2.7.11.1"/>
    </reaction>
</comment>
<evidence type="ECO:0000256" key="13">
    <source>
        <dbReference type="ARBA" id="ARBA00023136"/>
    </source>
</evidence>
<dbReference type="InterPro" id="IPR036426">
    <property type="entry name" value="Bulb-type_lectin_dom_sf"/>
</dbReference>
<proteinExistence type="inferred from homology"/>
<dbReference type="Gene3D" id="3.30.200.20">
    <property type="entry name" value="Phosphorylase Kinase, domain 1"/>
    <property type="match status" value="1"/>
</dbReference>
<evidence type="ECO:0000256" key="6">
    <source>
        <dbReference type="ARBA" id="ARBA00022692"/>
    </source>
</evidence>
<keyword evidence="16" id="KW-0325">Glycoprotein</keyword>
<protein>
    <recommendedName>
        <fullName evidence="19">Receptor-like serine/threonine-protein kinase</fullName>
        <ecNumber evidence="19">2.7.11.1</ecNumber>
    </recommendedName>
</protein>
<dbReference type="EC" id="2.7.11.1" evidence="19"/>
<dbReference type="PROSITE" id="PS00108">
    <property type="entry name" value="PROTEIN_KINASE_ST"/>
    <property type="match status" value="1"/>
</dbReference>
<keyword evidence="5 19" id="KW-0808">Transferase</keyword>
<dbReference type="CDD" id="cd00028">
    <property type="entry name" value="B_lectin"/>
    <property type="match status" value="1"/>
</dbReference>
<evidence type="ECO:0000256" key="19">
    <source>
        <dbReference type="PIRNR" id="PIRNR000641"/>
    </source>
</evidence>
<keyword evidence="14" id="KW-1015">Disulfide bond</keyword>
<keyword evidence="9 19" id="KW-0547">Nucleotide-binding</keyword>
<dbReference type="GO" id="GO:0005524">
    <property type="term" value="F:ATP binding"/>
    <property type="evidence" value="ECO:0007669"/>
    <property type="project" value="UniProtKB-UniRule"/>
</dbReference>
<dbReference type="Gene3D" id="1.10.510.10">
    <property type="entry name" value="Transferase(Phosphotransferase) domain 1"/>
    <property type="match status" value="1"/>
</dbReference>
<dbReference type="InterPro" id="IPR017441">
    <property type="entry name" value="Protein_kinase_ATP_BS"/>
</dbReference>
<evidence type="ECO:0000256" key="10">
    <source>
        <dbReference type="ARBA" id="ARBA00022777"/>
    </source>
</evidence>
<feature type="domain" description="Protein kinase" evidence="22">
    <location>
        <begin position="400"/>
        <end position="676"/>
    </location>
</feature>
<dbReference type="EMBL" id="OIVN01006264">
    <property type="protein sequence ID" value="SPD29225.1"/>
    <property type="molecule type" value="Genomic_DNA"/>
</dbReference>
<evidence type="ECO:0000256" key="3">
    <source>
        <dbReference type="ARBA" id="ARBA00022536"/>
    </source>
</evidence>
<keyword evidence="7 21" id="KW-0732">Signal</keyword>
<evidence type="ECO:0000256" key="16">
    <source>
        <dbReference type="ARBA" id="ARBA00023180"/>
    </source>
</evidence>
<reference evidence="24" key="1">
    <citation type="submission" date="2018-02" db="EMBL/GenBank/DDBJ databases">
        <authorList>
            <person name="Cohen D.B."/>
            <person name="Kent A.D."/>
        </authorList>
    </citation>
    <scope>NUCLEOTIDE SEQUENCE</scope>
</reference>
<dbReference type="AlphaFoldDB" id="A0A2N9IXZ0"/>
<dbReference type="GO" id="GO:0048544">
    <property type="term" value="P:recognition of pollen"/>
    <property type="evidence" value="ECO:0007669"/>
    <property type="project" value="InterPro"/>
</dbReference>
<dbReference type="SUPFAM" id="SSF51110">
    <property type="entry name" value="alpha-D-mannose-specific plant lectins"/>
    <property type="match status" value="1"/>
</dbReference>
<evidence type="ECO:0000256" key="14">
    <source>
        <dbReference type="ARBA" id="ARBA00023157"/>
    </source>
</evidence>
<keyword evidence="8" id="KW-0430">Lectin</keyword>
<comment type="similarity">
    <text evidence="19">Belongs to the protein kinase superfamily. Ser/Thr protein kinase family.</text>
</comment>
<keyword evidence="11 19" id="KW-0067">ATP-binding</keyword>
<keyword evidence="4" id="KW-0597">Phosphoprotein</keyword>
<dbReference type="GO" id="GO:0106310">
    <property type="term" value="F:protein serine kinase activity"/>
    <property type="evidence" value="ECO:0007669"/>
    <property type="project" value="RHEA"/>
</dbReference>
<evidence type="ECO:0000256" key="12">
    <source>
        <dbReference type="ARBA" id="ARBA00022989"/>
    </source>
</evidence>
<dbReference type="Pfam" id="PF01453">
    <property type="entry name" value="B_lectin"/>
    <property type="match status" value="1"/>
</dbReference>
<dbReference type="SMART" id="SM00220">
    <property type="entry name" value="S_TKc"/>
    <property type="match status" value="1"/>
</dbReference>
<evidence type="ECO:0000256" key="5">
    <source>
        <dbReference type="ARBA" id="ARBA00022679"/>
    </source>
</evidence>
<dbReference type="Gene3D" id="2.90.10.10">
    <property type="entry name" value="Bulb-type lectin domain"/>
    <property type="match status" value="1"/>
</dbReference>
<dbReference type="GO" id="GO:0016020">
    <property type="term" value="C:membrane"/>
    <property type="evidence" value="ECO:0007669"/>
    <property type="project" value="UniProtKB-SubCell"/>
</dbReference>
<keyword evidence="2 19" id="KW-0723">Serine/threonine-protein kinase</keyword>
<dbReference type="InterPro" id="IPR000858">
    <property type="entry name" value="S_locus_glycoprot_dom"/>
</dbReference>
<evidence type="ECO:0000256" key="15">
    <source>
        <dbReference type="ARBA" id="ARBA00023170"/>
    </source>
</evidence>
<keyword evidence="15" id="KW-0675">Receptor</keyword>
<feature type="signal peptide" evidence="21">
    <location>
        <begin position="1"/>
        <end position="19"/>
    </location>
</feature>
<organism evidence="24">
    <name type="scientific">Fagus sylvatica</name>
    <name type="common">Beechnut</name>
    <dbReference type="NCBI Taxonomy" id="28930"/>
    <lineage>
        <taxon>Eukaryota</taxon>
        <taxon>Viridiplantae</taxon>
        <taxon>Streptophyta</taxon>
        <taxon>Embryophyta</taxon>
        <taxon>Tracheophyta</taxon>
        <taxon>Spermatophyta</taxon>
        <taxon>Magnoliopsida</taxon>
        <taxon>eudicotyledons</taxon>
        <taxon>Gunneridae</taxon>
        <taxon>Pentapetalae</taxon>
        <taxon>rosids</taxon>
        <taxon>fabids</taxon>
        <taxon>Fagales</taxon>
        <taxon>Fagaceae</taxon>
        <taxon>Fagus</taxon>
    </lineage>
</organism>
<evidence type="ECO:0000256" key="7">
    <source>
        <dbReference type="ARBA" id="ARBA00022729"/>
    </source>
</evidence>
<dbReference type="PANTHER" id="PTHR47974">
    <property type="entry name" value="OS07G0415500 PROTEIN"/>
    <property type="match status" value="1"/>
</dbReference>
<dbReference type="InterPro" id="IPR008271">
    <property type="entry name" value="Ser/Thr_kinase_AS"/>
</dbReference>
<name>A0A2N9IXZ0_FAGSY</name>
<dbReference type="InterPro" id="IPR000719">
    <property type="entry name" value="Prot_kinase_dom"/>
</dbReference>
<evidence type="ECO:0000256" key="11">
    <source>
        <dbReference type="ARBA" id="ARBA00022840"/>
    </source>
</evidence>
<keyword evidence="12" id="KW-1133">Transmembrane helix</keyword>
<evidence type="ECO:0000256" key="8">
    <source>
        <dbReference type="ARBA" id="ARBA00022734"/>
    </source>
</evidence>
<sequence length="740" mass="83602">MTQILFLLTLLMVTTTTKSEPNPTYYSNSTTILIRGRNQTIQSEKHNFELGFFNLNNNKLNWYLGIWYTSITTPTYVWVANRNNPIKNINSLTLELTPSGRLALKESQNVTVWHSSNLDFSTKTMLLDNGNLVLLTPEGTVSWQSFDYPTDTWLPGMNLTKDRFLTSWRTVSDPSLGFYTLRLKPPHYGEFELVYNGTKGYWSTGNWTGEIFSNVPEMTLPYIYNFQLENAYKPTASFRYAVKPLEKGSVPPLTRFKIDYSGRLEQYTWSPQAQNWNKFWLQPENVCLVYGFCGSFSVCSDGNLQHCECLSGFRPVEDEDYSKGCSRESLCNENDGFEKVGFVDFEGANHFQMVQTTNLEGAKRRESEEEEEIGSIWRRRKKRDLNVVVFSYKELHEVTKGFSQRLGHGGFGTVFQGELLDSTLVAVKRLERPGHGQKEFLAEVCTIGKIQHVNVVRLRGFCSEQSHRLLVYDYMSNGPLSYYLKQEGSPSLSWDIRFRIAVGTARGIAYLHEECRDCIIHCDIKPENILLDSDFTAKVSDFGLAKLIGREFSRVSATTRGTRGYVAPEWISGLAITTKADVYSFGMTLLELIRGRRNVEAPTSSGVKEEKLFFPPWAAQHIIEGNVVAVVDDRLGNAYDIKEVERVACVAIWCIQDDESMRPTMGKVVKMLEGLVEVTAPPPPRLLQALVSGESFHGLRTDSSNGENITGGCFYADIMGVCSGSESPLGNVYTKIGEVN</sequence>
<dbReference type="InterPro" id="IPR011009">
    <property type="entry name" value="Kinase-like_dom_sf"/>
</dbReference>
<evidence type="ECO:0000256" key="1">
    <source>
        <dbReference type="ARBA" id="ARBA00004479"/>
    </source>
</evidence>
<dbReference type="PIRSF" id="PIRSF000641">
    <property type="entry name" value="SRK"/>
    <property type="match status" value="1"/>
</dbReference>
<evidence type="ECO:0000256" key="4">
    <source>
        <dbReference type="ARBA" id="ARBA00022553"/>
    </source>
</evidence>
<dbReference type="PROSITE" id="PS50011">
    <property type="entry name" value="PROTEIN_KINASE_DOM"/>
    <property type="match status" value="1"/>
</dbReference>
<dbReference type="PROSITE" id="PS00107">
    <property type="entry name" value="PROTEIN_KINASE_ATP"/>
    <property type="match status" value="1"/>
</dbReference>
<dbReference type="InterPro" id="IPR024171">
    <property type="entry name" value="SRK-like_kinase"/>
</dbReference>
<evidence type="ECO:0000256" key="9">
    <source>
        <dbReference type="ARBA" id="ARBA00022741"/>
    </source>
</evidence>
<evidence type="ECO:0000256" key="2">
    <source>
        <dbReference type="ARBA" id="ARBA00022527"/>
    </source>
</evidence>
<comment type="catalytic activity">
    <reaction evidence="18 19">
        <text>L-seryl-[protein] + ATP = O-phospho-L-seryl-[protein] + ADP + H(+)</text>
        <dbReference type="Rhea" id="RHEA:17989"/>
        <dbReference type="Rhea" id="RHEA-COMP:9863"/>
        <dbReference type="Rhea" id="RHEA-COMP:11604"/>
        <dbReference type="ChEBI" id="CHEBI:15378"/>
        <dbReference type="ChEBI" id="CHEBI:29999"/>
        <dbReference type="ChEBI" id="CHEBI:30616"/>
        <dbReference type="ChEBI" id="CHEBI:83421"/>
        <dbReference type="ChEBI" id="CHEBI:456216"/>
        <dbReference type="EC" id="2.7.11.1"/>
    </reaction>
</comment>
<keyword evidence="6" id="KW-0812">Transmembrane</keyword>
<feature type="domain" description="Bulb-type lectin" evidence="23">
    <location>
        <begin position="24"/>
        <end position="147"/>
    </location>
</feature>
<dbReference type="PROSITE" id="PS50927">
    <property type="entry name" value="BULB_LECTIN"/>
    <property type="match status" value="1"/>
</dbReference>
<evidence type="ECO:0000256" key="17">
    <source>
        <dbReference type="ARBA" id="ARBA00047899"/>
    </source>
</evidence>
<dbReference type="GO" id="GO:0030246">
    <property type="term" value="F:carbohydrate binding"/>
    <property type="evidence" value="ECO:0007669"/>
    <property type="project" value="UniProtKB-KW"/>
</dbReference>
<evidence type="ECO:0000256" key="20">
    <source>
        <dbReference type="PROSITE-ProRule" id="PRU10141"/>
    </source>
</evidence>
<dbReference type="PANTHER" id="PTHR47974:SF20">
    <property type="entry name" value="RECEPTOR-LIKE SERINE_THREONINE-PROTEIN KINASE"/>
    <property type="match status" value="1"/>
</dbReference>
<evidence type="ECO:0000259" key="22">
    <source>
        <dbReference type="PROSITE" id="PS50011"/>
    </source>
</evidence>
<dbReference type="Pfam" id="PF00069">
    <property type="entry name" value="Pkinase"/>
    <property type="match status" value="1"/>
</dbReference>
<evidence type="ECO:0000256" key="18">
    <source>
        <dbReference type="ARBA" id="ARBA00048679"/>
    </source>
</evidence>
<dbReference type="InterPro" id="IPR001480">
    <property type="entry name" value="Bulb-type_lectin_dom"/>
</dbReference>
<dbReference type="GO" id="GO:0004674">
    <property type="term" value="F:protein serine/threonine kinase activity"/>
    <property type="evidence" value="ECO:0007669"/>
    <property type="project" value="UniProtKB-KW"/>
</dbReference>
<keyword evidence="3" id="KW-0245">EGF-like domain</keyword>
<evidence type="ECO:0000313" key="24">
    <source>
        <dbReference type="EMBL" id="SPD29225.1"/>
    </source>
</evidence>
<comment type="subcellular location">
    <subcellularLocation>
        <location evidence="1">Membrane</location>
        <topology evidence="1">Single-pass type I membrane protein</topology>
    </subcellularLocation>
</comment>
<keyword evidence="13" id="KW-0472">Membrane</keyword>
<dbReference type="FunFam" id="3.30.200.20:FF:000178">
    <property type="entry name" value="serine/threonine-protein kinase PBS1-like"/>
    <property type="match status" value="1"/>
</dbReference>
<evidence type="ECO:0000259" key="23">
    <source>
        <dbReference type="PROSITE" id="PS50927"/>
    </source>
</evidence>
<keyword evidence="10 19" id="KW-0418">Kinase</keyword>
<dbReference type="SUPFAM" id="SSF56112">
    <property type="entry name" value="Protein kinase-like (PK-like)"/>
    <property type="match status" value="1"/>
</dbReference>
<accession>A0A2N9IXZ0</accession>
<feature type="chain" id="PRO_5014886569" description="Receptor-like serine/threonine-protein kinase" evidence="21">
    <location>
        <begin position="20"/>
        <end position="740"/>
    </location>
</feature>
<dbReference type="FunFam" id="1.10.510.10:FF:000248">
    <property type="entry name" value="S-receptor-like kinase 5"/>
    <property type="match status" value="1"/>
</dbReference>
<evidence type="ECO:0000256" key="21">
    <source>
        <dbReference type="SAM" id="SignalP"/>
    </source>
</evidence>
<gene>
    <name evidence="24" type="ORF">FSB_LOCUS57107</name>
</gene>
<dbReference type="CDD" id="cd14066">
    <property type="entry name" value="STKc_IRAK"/>
    <property type="match status" value="1"/>
</dbReference>
<dbReference type="SMART" id="SM00108">
    <property type="entry name" value="B_lectin"/>
    <property type="match status" value="1"/>
</dbReference>
<feature type="binding site" evidence="20">
    <location>
        <position position="428"/>
    </location>
    <ligand>
        <name>ATP</name>
        <dbReference type="ChEBI" id="CHEBI:30616"/>
    </ligand>
</feature>